<gene>
    <name evidence="1" type="ORF">GIB67_009537</name>
</gene>
<accession>A0A7J7NW37</accession>
<protein>
    <submittedName>
        <fullName evidence="1">Uncharacterized protein</fullName>
    </submittedName>
</protein>
<name>A0A7J7NW37_9MAGN</name>
<organism evidence="1 2">
    <name type="scientific">Kingdonia uniflora</name>
    <dbReference type="NCBI Taxonomy" id="39325"/>
    <lineage>
        <taxon>Eukaryota</taxon>
        <taxon>Viridiplantae</taxon>
        <taxon>Streptophyta</taxon>
        <taxon>Embryophyta</taxon>
        <taxon>Tracheophyta</taxon>
        <taxon>Spermatophyta</taxon>
        <taxon>Magnoliopsida</taxon>
        <taxon>Ranunculales</taxon>
        <taxon>Circaeasteraceae</taxon>
        <taxon>Kingdonia</taxon>
    </lineage>
</organism>
<reference evidence="1 2" key="1">
    <citation type="journal article" date="2020" name="IScience">
        <title>Genome Sequencing of the Endangered Kingdonia uniflora (Circaeasteraceae, Ranunculales) Reveals Potential Mechanisms of Evolutionary Specialization.</title>
        <authorList>
            <person name="Sun Y."/>
            <person name="Deng T."/>
            <person name="Zhang A."/>
            <person name="Moore M.J."/>
            <person name="Landis J.B."/>
            <person name="Lin N."/>
            <person name="Zhang H."/>
            <person name="Zhang X."/>
            <person name="Huang J."/>
            <person name="Zhang X."/>
            <person name="Sun H."/>
            <person name="Wang H."/>
        </authorList>
    </citation>
    <scope>NUCLEOTIDE SEQUENCE [LARGE SCALE GENOMIC DNA]</scope>
    <source>
        <strain evidence="1">TB1705</strain>
        <tissue evidence="1">Leaf</tissue>
    </source>
</reference>
<dbReference type="AlphaFoldDB" id="A0A7J7NW37"/>
<evidence type="ECO:0000313" key="2">
    <source>
        <dbReference type="Proteomes" id="UP000541444"/>
    </source>
</evidence>
<dbReference type="EMBL" id="JACGCM010000497">
    <property type="protein sequence ID" value="KAF6171396.1"/>
    <property type="molecule type" value="Genomic_DNA"/>
</dbReference>
<comment type="caution">
    <text evidence="1">The sequence shown here is derived from an EMBL/GenBank/DDBJ whole genome shotgun (WGS) entry which is preliminary data.</text>
</comment>
<proteinExistence type="predicted"/>
<dbReference type="OrthoDB" id="1894803at2759"/>
<sequence length="282" mass="32661">MQYWFYEYCGVGHPIVKEDFKFTAYPHLRAWERENKKKTNGQEGNLFMLGRYHIDHRTIETITWEPWLDYAVSEINDVLITKLLSRKRMSLQVPNGNCEFYLRDRCWRQLTGEARILLDPPLKAGHLLTDSQRMGNINLFGPTALRASITPMVVTSTSVHSLSQDFSLPGEVEEPNPGWYIEWTGRREMFPITRLRDPPPMSSSYGTEELWHLTHGMRRLALAESARDAQRLQELADGVVTLRSHLATVDDQLYAHNLHSRMERDVWVVLQPAGGGARTRQR</sequence>
<keyword evidence="2" id="KW-1185">Reference proteome</keyword>
<evidence type="ECO:0000313" key="1">
    <source>
        <dbReference type="EMBL" id="KAF6171396.1"/>
    </source>
</evidence>
<dbReference type="Proteomes" id="UP000541444">
    <property type="component" value="Unassembled WGS sequence"/>
</dbReference>